<keyword evidence="2 5" id="KW-0285">Flavoprotein</keyword>
<dbReference type="InterPro" id="IPR027477">
    <property type="entry name" value="Succ_DH/fumarate_Rdtase_cat_sf"/>
</dbReference>
<keyword evidence="3 5" id="KW-0274">FAD</keyword>
<dbReference type="PANTHER" id="PTHR43400">
    <property type="entry name" value="FUMARATE REDUCTASE"/>
    <property type="match status" value="1"/>
</dbReference>
<dbReference type="PANTHER" id="PTHR43400:SF7">
    <property type="entry name" value="FAD-DEPENDENT OXIDOREDUCTASE 2 FAD BINDING DOMAIN-CONTAINING PROTEIN"/>
    <property type="match status" value="1"/>
</dbReference>
<evidence type="ECO:0000259" key="6">
    <source>
        <dbReference type="Pfam" id="PF00890"/>
    </source>
</evidence>
<dbReference type="PRINTS" id="PR00368">
    <property type="entry name" value="FADPNR"/>
</dbReference>
<keyword evidence="8" id="KW-1185">Reference proteome</keyword>
<reference evidence="7 8" key="1">
    <citation type="journal article" date="2018" name="Int. J. Syst. Evol. Microbiol.">
        <title>Mesosutterella multiformis gen. nov., sp. nov., a member of the family Sutterellaceae and Sutterella megalosphaeroides sp. nov., isolated from human faeces.</title>
        <authorList>
            <person name="Sakamoto M."/>
            <person name="Ikeyama N."/>
            <person name="Kunihiro T."/>
            <person name="Iino T."/>
            <person name="Yuki M."/>
            <person name="Ohkuma M."/>
        </authorList>
    </citation>
    <scope>NUCLEOTIDE SEQUENCE [LARGE SCALE GENOMIC DNA]</scope>
    <source>
        <strain evidence="7 8">6FBBBH3</strain>
    </source>
</reference>
<comment type="cofactor">
    <cofactor evidence="1">
        <name>FAD</name>
        <dbReference type="ChEBI" id="CHEBI:57692"/>
    </cofactor>
</comment>
<evidence type="ECO:0000256" key="4">
    <source>
        <dbReference type="ARBA" id="ARBA00023002"/>
    </source>
</evidence>
<evidence type="ECO:0000256" key="1">
    <source>
        <dbReference type="ARBA" id="ARBA00001974"/>
    </source>
</evidence>
<dbReference type="GO" id="GO:0010181">
    <property type="term" value="F:FMN binding"/>
    <property type="evidence" value="ECO:0007669"/>
    <property type="project" value="InterPro"/>
</dbReference>
<dbReference type="SUPFAM" id="SSF56425">
    <property type="entry name" value="Succinate dehydrogenase/fumarate reductase flavoprotein, catalytic domain"/>
    <property type="match status" value="1"/>
</dbReference>
<evidence type="ECO:0000256" key="3">
    <source>
        <dbReference type="ARBA" id="ARBA00022827"/>
    </source>
</evidence>
<accession>A0A2Z6IB85</accession>
<sequence>MQRRELLRNGTLGVIGAVGTVGASLTAGAASAADLDAKGSARPTFDRTVDVLVIGSGFAGAAAALAAAEAGAEVEIVEKMAFAGGNSALSGGMMAVPGSSVQKKQGIEDSPEKLVEDMQRIGMGLGDPELVRALCNEAADTFEWTRRHGVVWNENLTGKGGHSAKRCMVTKEGTGQGILKPFYAELAQKGVRVRTKAFVSRILRDESDDATAGAVTGVELREGYVFGKPDSGKLVRVGVRRGVVLAYGGFAADKAYRRRLDPKLSDDLKTTNQPGATSELWREASRIGARIIQADWIQCLPTCSPKEEGMGLATHFADIAGALYGCWVSTLTGARFASEFADRKVLTDAIIGVMGKGGQALAVADANGVAEMEKVRPGLLKKVVEAGVVTEHASPEALAKAYGMDPAAFEAGIRDYNALVRAGKDTAFGRPLEKAAKELALDRGPWYASVMSPKLHHCMGGVTVNAATEVLDVMTDRPIPGLYAAGECAGGIHGAVRIGACAVMDCLVNGRKAGAAAAARKA</sequence>
<dbReference type="KEGG" id="sutt:SUTMEG_14130"/>
<evidence type="ECO:0000256" key="2">
    <source>
        <dbReference type="ARBA" id="ARBA00022630"/>
    </source>
</evidence>
<feature type="domain" description="FAD-dependent oxidoreductase 2 FAD-binding" evidence="6">
    <location>
        <begin position="50"/>
        <end position="502"/>
    </location>
</feature>
<comment type="similarity">
    <text evidence="5">Belongs to the FAD-dependent oxidoreductase 2 family. FRD/SDH subfamily.</text>
</comment>
<evidence type="ECO:0000313" key="7">
    <source>
        <dbReference type="EMBL" id="BBF23522.1"/>
    </source>
</evidence>
<dbReference type="Gene3D" id="3.50.50.60">
    <property type="entry name" value="FAD/NAD(P)-binding domain"/>
    <property type="match status" value="1"/>
</dbReference>
<dbReference type="EMBL" id="AP018786">
    <property type="protein sequence ID" value="BBF23522.1"/>
    <property type="molecule type" value="Genomic_DNA"/>
</dbReference>
<dbReference type="OrthoDB" id="9813348at2"/>
<dbReference type="Pfam" id="PF00890">
    <property type="entry name" value="FAD_binding_2"/>
    <property type="match status" value="1"/>
</dbReference>
<protein>
    <submittedName>
        <fullName evidence="7">Flavocytochrome c</fullName>
    </submittedName>
</protein>
<dbReference type="RefSeq" id="WP_120177124.1">
    <property type="nucleotide sequence ID" value="NZ_AP018786.1"/>
</dbReference>
<evidence type="ECO:0000256" key="5">
    <source>
        <dbReference type="RuleBase" id="RU366062"/>
    </source>
</evidence>
<dbReference type="InterPro" id="IPR003953">
    <property type="entry name" value="FAD-dep_OxRdtase_2_FAD-bd"/>
</dbReference>
<dbReference type="InterPro" id="IPR010960">
    <property type="entry name" value="Flavocytochrome_c"/>
</dbReference>
<evidence type="ECO:0000313" key="8">
    <source>
        <dbReference type="Proteomes" id="UP000271003"/>
    </source>
</evidence>
<dbReference type="NCBIfam" id="TIGR01813">
    <property type="entry name" value="flavo_cyto_c"/>
    <property type="match status" value="1"/>
</dbReference>
<dbReference type="InterPro" id="IPR050315">
    <property type="entry name" value="FAD-oxidoreductase_2"/>
</dbReference>
<dbReference type="Proteomes" id="UP000271003">
    <property type="component" value="Chromosome"/>
</dbReference>
<proteinExistence type="inferred from homology"/>
<organism evidence="7 8">
    <name type="scientific">Sutterella megalosphaeroides</name>
    <dbReference type="NCBI Taxonomy" id="2494234"/>
    <lineage>
        <taxon>Bacteria</taxon>
        <taxon>Pseudomonadati</taxon>
        <taxon>Pseudomonadota</taxon>
        <taxon>Betaproteobacteria</taxon>
        <taxon>Burkholderiales</taxon>
        <taxon>Sutterellaceae</taxon>
        <taxon>Sutterella</taxon>
    </lineage>
</organism>
<dbReference type="AlphaFoldDB" id="A0A2Z6IB85"/>
<gene>
    <name evidence="7" type="ORF">SUTMEG_14130</name>
</gene>
<dbReference type="InterPro" id="IPR036188">
    <property type="entry name" value="FAD/NAD-bd_sf"/>
</dbReference>
<name>A0A2Z6IB85_9BURK</name>
<dbReference type="SUPFAM" id="SSF51905">
    <property type="entry name" value="FAD/NAD(P)-binding domain"/>
    <property type="match status" value="1"/>
</dbReference>
<dbReference type="GO" id="GO:0016491">
    <property type="term" value="F:oxidoreductase activity"/>
    <property type="evidence" value="ECO:0007669"/>
    <property type="project" value="UniProtKB-KW"/>
</dbReference>
<keyword evidence="4 5" id="KW-0560">Oxidoreductase</keyword>
<dbReference type="Gene3D" id="3.90.700.10">
    <property type="entry name" value="Succinate dehydrogenase/fumarate reductase flavoprotein, catalytic domain"/>
    <property type="match status" value="1"/>
</dbReference>